<dbReference type="Gene3D" id="3.40.50.300">
    <property type="entry name" value="P-loop containing nucleotide triphosphate hydrolases"/>
    <property type="match status" value="1"/>
</dbReference>
<feature type="non-terminal residue" evidence="3">
    <location>
        <position position="112"/>
    </location>
</feature>
<dbReference type="EMBL" id="JARIHO010000013">
    <property type="protein sequence ID" value="KAJ7351567.1"/>
    <property type="molecule type" value="Genomic_DNA"/>
</dbReference>
<gene>
    <name evidence="3" type="ORF">DFH08DRAFT_643960</name>
</gene>
<organism evidence="3 4">
    <name type="scientific">Mycena albidolilacea</name>
    <dbReference type="NCBI Taxonomy" id="1033008"/>
    <lineage>
        <taxon>Eukaryota</taxon>
        <taxon>Fungi</taxon>
        <taxon>Dikarya</taxon>
        <taxon>Basidiomycota</taxon>
        <taxon>Agaricomycotina</taxon>
        <taxon>Agaricomycetes</taxon>
        <taxon>Agaricomycetidae</taxon>
        <taxon>Agaricales</taxon>
        <taxon>Marasmiineae</taxon>
        <taxon>Mycenaceae</taxon>
        <taxon>Mycena</taxon>
    </lineage>
</organism>
<dbReference type="Proteomes" id="UP001218218">
    <property type="component" value="Unassembled WGS sequence"/>
</dbReference>
<keyword evidence="4" id="KW-1185">Reference proteome</keyword>
<evidence type="ECO:0000313" key="4">
    <source>
        <dbReference type="Proteomes" id="UP001218218"/>
    </source>
</evidence>
<evidence type="ECO:0000256" key="1">
    <source>
        <dbReference type="ARBA" id="ARBA00022737"/>
    </source>
</evidence>
<keyword evidence="1" id="KW-0677">Repeat</keyword>
<accession>A0AAD7A7Y3</accession>
<name>A0AAD7A7Y3_9AGAR</name>
<comment type="caution">
    <text evidence="3">The sequence shown here is derived from an EMBL/GenBank/DDBJ whole genome shotgun (WGS) entry which is preliminary data.</text>
</comment>
<dbReference type="Pfam" id="PF24883">
    <property type="entry name" value="NPHP3_N"/>
    <property type="match status" value="1"/>
</dbReference>
<protein>
    <recommendedName>
        <fullName evidence="2">NACHT domain-containing protein</fullName>
    </recommendedName>
</protein>
<feature type="non-terminal residue" evidence="3">
    <location>
        <position position="1"/>
    </location>
</feature>
<proteinExistence type="predicted"/>
<dbReference type="InterPro" id="IPR027417">
    <property type="entry name" value="P-loop_NTPase"/>
</dbReference>
<sequence length="112" mass="12016">RVLWITGIAGSGKSTLSATVMENLRENKTPVAAQFFISRNIPETTDPAKIIPTIALQLAEFSPVAAGIIHNVLEGGFPPTRQKQVEELLIAPIQELSKSGNAVIILIDALDE</sequence>
<evidence type="ECO:0000313" key="3">
    <source>
        <dbReference type="EMBL" id="KAJ7351567.1"/>
    </source>
</evidence>
<dbReference type="PROSITE" id="PS50837">
    <property type="entry name" value="NACHT"/>
    <property type="match status" value="1"/>
</dbReference>
<dbReference type="SUPFAM" id="SSF52540">
    <property type="entry name" value="P-loop containing nucleoside triphosphate hydrolases"/>
    <property type="match status" value="1"/>
</dbReference>
<dbReference type="InterPro" id="IPR056884">
    <property type="entry name" value="NPHP3-like_N"/>
</dbReference>
<dbReference type="PANTHER" id="PTHR10039">
    <property type="entry name" value="AMELOGENIN"/>
    <property type="match status" value="1"/>
</dbReference>
<evidence type="ECO:0000259" key="2">
    <source>
        <dbReference type="PROSITE" id="PS50837"/>
    </source>
</evidence>
<reference evidence="3" key="1">
    <citation type="submission" date="2023-03" db="EMBL/GenBank/DDBJ databases">
        <title>Massive genome expansion in bonnet fungi (Mycena s.s.) driven by repeated elements and novel gene families across ecological guilds.</title>
        <authorList>
            <consortium name="Lawrence Berkeley National Laboratory"/>
            <person name="Harder C.B."/>
            <person name="Miyauchi S."/>
            <person name="Viragh M."/>
            <person name="Kuo A."/>
            <person name="Thoen E."/>
            <person name="Andreopoulos B."/>
            <person name="Lu D."/>
            <person name="Skrede I."/>
            <person name="Drula E."/>
            <person name="Henrissat B."/>
            <person name="Morin E."/>
            <person name="Kohler A."/>
            <person name="Barry K."/>
            <person name="LaButti K."/>
            <person name="Morin E."/>
            <person name="Salamov A."/>
            <person name="Lipzen A."/>
            <person name="Mereny Z."/>
            <person name="Hegedus B."/>
            <person name="Baldrian P."/>
            <person name="Stursova M."/>
            <person name="Weitz H."/>
            <person name="Taylor A."/>
            <person name="Grigoriev I.V."/>
            <person name="Nagy L.G."/>
            <person name="Martin F."/>
            <person name="Kauserud H."/>
        </authorList>
    </citation>
    <scope>NUCLEOTIDE SEQUENCE</scope>
    <source>
        <strain evidence="3">CBHHK002</strain>
    </source>
</reference>
<dbReference type="InterPro" id="IPR007111">
    <property type="entry name" value="NACHT_NTPase"/>
</dbReference>
<dbReference type="AlphaFoldDB" id="A0AAD7A7Y3"/>
<feature type="domain" description="NACHT" evidence="2">
    <location>
        <begin position="1"/>
        <end position="112"/>
    </location>
</feature>